<dbReference type="OrthoDB" id="3561256at2759"/>
<evidence type="ECO:0000259" key="5">
    <source>
        <dbReference type="PROSITE" id="PS50994"/>
    </source>
</evidence>
<dbReference type="PROSITE" id="PS50013">
    <property type="entry name" value="CHROMO_2"/>
    <property type="match status" value="1"/>
</dbReference>
<dbReference type="GO" id="GO:0005634">
    <property type="term" value="C:nucleus"/>
    <property type="evidence" value="ECO:0007669"/>
    <property type="project" value="UniProtKB-ARBA"/>
</dbReference>
<dbReference type="GO" id="GO:0003723">
    <property type="term" value="F:RNA binding"/>
    <property type="evidence" value="ECO:0007669"/>
    <property type="project" value="UniProtKB-KW"/>
</dbReference>
<evidence type="ECO:0000256" key="2">
    <source>
        <dbReference type="ARBA" id="ARBA00022884"/>
    </source>
</evidence>
<reference evidence="7" key="1">
    <citation type="journal article" date="2011" name="PLoS Genet.">
        <title>Genomic analysis of the necrotrophic fungal pathogens Sclerotinia sclerotiorum and Botrytis cinerea.</title>
        <authorList>
            <person name="Amselem J."/>
            <person name="Cuomo C.A."/>
            <person name="van Kan J.A."/>
            <person name="Viaud M."/>
            <person name="Benito E.P."/>
            <person name="Couloux A."/>
            <person name="Coutinho P.M."/>
            <person name="de Vries R.P."/>
            <person name="Dyer P.S."/>
            <person name="Fillinger S."/>
            <person name="Fournier E."/>
            <person name="Gout L."/>
            <person name="Hahn M."/>
            <person name="Kohn L."/>
            <person name="Lapalu N."/>
            <person name="Plummer K.M."/>
            <person name="Pradier J.M."/>
            <person name="Quevillon E."/>
            <person name="Sharon A."/>
            <person name="Simon A."/>
            <person name="ten Have A."/>
            <person name="Tudzynski B."/>
            <person name="Tudzynski P."/>
            <person name="Wincker P."/>
            <person name="Andrew M."/>
            <person name="Anthouard V."/>
            <person name="Beever R.E."/>
            <person name="Beffa R."/>
            <person name="Benoit I."/>
            <person name="Bouzid O."/>
            <person name="Brault B."/>
            <person name="Chen Z."/>
            <person name="Choquer M."/>
            <person name="Collemare J."/>
            <person name="Cotton P."/>
            <person name="Danchin E.G."/>
            <person name="Da Silva C."/>
            <person name="Gautier A."/>
            <person name="Giraud C."/>
            <person name="Giraud T."/>
            <person name="Gonzalez C."/>
            <person name="Grossetete S."/>
            <person name="Guldener U."/>
            <person name="Henrissat B."/>
            <person name="Howlett B.J."/>
            <person name="Kodira C."/>
            <person name="Kretschmer M."/>
            <person name="Lappartient A."/>
            <person name="Leroch M."/>
            <person name="Levis C."/>
            <person name="Mauceli E."/>
            <person name="Neuveglise C."/>
            <person name="Oeser B."/>
            <person name="Pearson M."/>
            <person name="Poulain J."/>
            <person name="Poussereau N."/>
            <person name="Quesneville H."/>
            <person name="Rascle C."/>
            <person name="Schumacher J."/>
            <person name="Segurens B."/>
            <person name="Sexton A."/>
            <person name="Silva E."/>
            <person name="Sirven C."/>
            <person name="Soanes D.M."/>
            <person name="Talbot N.J."/>
            <person name="Templeton M."/>
            <person name="Yandava C."/>
            <person name="Yarden O."/>
            <person name="Zeng Q."/>
            <person name="Rollins J.A."/>
            <person name="Lebrun M.H."/>
            <person name="Dickman M."/>
        </authorList>
    </citation>
    <scope>NUCLEOTIDE SEQUENCE [LARGE SCALE GENOMIC DNA]</scope>
    <source>
        <strain evidence="7">T4</strain>
    </source>
</reference>
<dbReference type="Pfam" id="PF24626">
    <property type="entry name" value="SH3_Tf2-1"/>
    <property type="match status" value="1"/>
</dbReference>
<dbReference type="PANTHER" id="PTHR37984">
    <property type="entry name" value="PROTEIN CBG26694"/>
    <property type="match status" value="1"/>
</dbReference>
<dbReference type="SUPFAM" id="SSF53098">
    <property type="entry name" value="Ribonuclease H-like"/>
    <property type="match status" value="1"/>
</dbReference>
<evidence type="ECO:0008006" key="8">
    <source>
        <dbReference type="Google" id="ProtNLM"/>
    </source>
</evidence>
<dbReference type="AlphaFoldDB" id="G2YVF4"/>
<organism evidence="6 7">
    <name type="scientific">Botryotinia fuckeliana (strain T4)</name>
    <name type="common">Noble rot fungus</name>
    <name type="synonym">Botrytis cinerea</name>
    <dbReference type="NCBI Taxonomy" id="999810"/>
    <lineage>
        <taxon>Eukaryota</taxon>
        <taxon>Fungi</taxon>
        <taxon>Dikarya</taxon>
        <taxon>Ascomycota</taxon>
        <taxon>Pezizomycotina</taxon>
        <taxon>Leotiomycetes</taxon>
        <taxon>Helotiales</taxon>
        <taxon>Sclerotiniaceae</taxon>
        <taxon>Botrytis</taxon>
    </lineage>
</organism>
<evidence type="ECO:0000313" key="6">
    <source>
        <dbReference type="EMBL" id="CCD55602.1"/>
    </source>
</evidence>
<dbReference type="EMBL" id="FQ790356">
    <property type="protein sequence ID" value="CCD55602.1"/>
    <property type="molecule type" value="Genomic_DNA"/>
</dbReference>
<feature type="domain" description="Chromo" evidence="4">
    <location>
        <begin position="192"/>
        <end position="226"/>
    </location>
</feature>
<dbReference type="Gene3D" id="2.40.50.40">
    <property type="match status" value="1"/>
</dbReference>
<dbReference type="InterPro" id="IPR016197">
    <property type="entry name" value="Chromo-like_dom_sf"/>
</dbReference>
<dbReference type="Proteomes" id="UP000008177">
    <property type="component" value="Unplaced contigs"/>
</dbReference>
<dbReference type="GO" id="GO:0006338">
    <property type="term" value="P:chromatin remodeling"/>
    <property type="evidence" value="ECO:0007669"/>
    <property type="project" value="UniProtKB-ARBA"/>
</dbReference>
<comment type="subunit">
    <text evidence="1">Component of the NuA4 histone acetyltransferase complex.</text>
</comment>
<dbReference type="Gene3D" id="3.30.420.10">
    <property type="entry name" value="Ribonuclease H-like superfamily/Ribonuclease H"/>
    <property type="match status" value="1"/>
</dbReference>
<evidence type="ECO:0000256" key="1">
    <source>
        <dbReference type="ARBA" id="ARBA00011353"/>
    </source>
</evidence>
<dbReference type="InterPro" id="IPR036397">
    <property type="entry name" value="RNaseH_sf"/>
</dbReference>
<proteinExistence type="predicted"/>
<feature type="region of interest" description="Disordered" evidence="3">
    <location>
        <begin position="1"/>
        <end position="22"/>
    </location>
</feature>
<dbReference type="GO" id="GO:0015074">
    <property type="term" value="P:DNA integration"/>
    <property type="evidence" value="ECO:0007669"/>
    <property type="project" value="InterPro"/>
</dbReference>
<gene>
    <name evidence="6" type="ORF">BofuT4_P154140.1</name>
</gene>
<dbReference type="InterPro" id="IPR001584">
    <property type="entry name" value="Integrase_cat-core"/>
</dbReference>
<feature type="compositionally biased region" description="Polar residues" evidence="3">
    <location>
        <begin position="8"/>
        <end position="22"/>
    </location>
</feature>
<feature type="domain" description="Integrase catalytic" evidence="5">
    <location>
        <begin position="1"/>
        <end position="72"/>
    </location>
</feature>
<evidence type="ECO:0000259" key="4">
    <source>
        <dbReference type="PROSITE" id="PS50013"/>
    </source>
</evidence>
<dbReference type="InterPro" id="IPR012337">
    <property type="entry name" value="RNaseH-like_sf"/>
</dbReference>
<dbReference type="InterPro" id="IPR056924">
    <property type="entry name" value="SH3_Tf2-1"/>
</dbReference>
<dbReference type="HOGENOM" id="CLU_000384_6_4_1"/>
<dbReference type="InterPro" id="IPR050951">
    <property type="entry name" value="Retrovirus_Pol_polyprotein"/>
</dbReference>
<dbReference type="PROSITE" id="PS50994">
    <property type="entry name" value="INTEGRASE"/>
    <property type="match status" value="1"/>
</dbReference>
<evidence type="ECO:0000256" key="3">
    <source>
        <dbReference type="SAM" id="MobiDB-lite"/>
    </source>
</evidence>
<dbReference type="SUPFAM" id="SSF54160">
    <property type="entry name" value="Chromo domain-like"/>
    <property type="match status" value="1"/>
</dbReference>
<accession>G2YVF4</accession>
<dbReference type="CDD" id="cd00024">
    <property type="entry name" value="CD_CSD"/>
    <property type="match status" value="1"/>
</dbReference>
<protein>
    <recommendedName>
        <fullName evidence="8">Integrase catalytic domain-containing protein</fullName>
    </recommendedName>
</protein>
<dbReference type="InterPro" id="IPR000953">
    <property type="entry name" value="Chromo/chromo_shadow_dom"/>
</dbReference>
<dbReference type="STRING" id="999810.G2YVF4"/>
<evidence type="ECO:0000313" key="7">
    <source>
        <dbReference type="Proteomes" id="UP000008177"/>
    </source>
</evidence>
<keyword evidence="2" id="KW-0694">RNA-binding</keyword>
<dbReference type="PANTHER" id="PTHR37984:SF15">
    <property type="entry name" value="INTEGRASE CATALYTIC DOMAIN-CONTAINING PROTEIN"/>
    <property type="match status" value="1"/>
</dbReference>
<sequence>MGIKRKLSTSFHPQTDGQTERTNQTMEAYLRCYVNYRQDNWVELLPMAQFAYNTSETETTKITPARANFGFNPQAYKIPIPQEVNAESAIVQVEQLKDLQEQLALDLRFISSRTAAYYNTKRSMEPTLKEGIKKLGPFKIDKVIGTVNYRLKLPDTMNIHPVFHISLLEPAPPGAPNAPFTEIEPVNPNAIYDVETILDCRYVRNKVKYLIKWKISAALRNYGHST</sequence>
<dbReference type="InParanoid" id="G2YVF4"/>
<name>G2YVF4_BOTF4</name>